<accession>A0A165DJS5</accession>
<dbReference type="PANTHER" id="PTHR48081">
    <property type="entry name" value="AB HYDROLASE SUPERFAMILY PROTEIN C4A8.06C"/>
    <property type="match status" value="1"/>
</dbReference>
<protein>
    <submittedName>
        <fullName evidence="4">Alpha/beta-hydrolase</fullName>
    </submittedName>
</protein>
<dbReference type="Proteomes" id="UP000077266">
    <property type="component" value="Unassembled WGS sequence"/>
</dbReference>
<gene>
    <name evidence="4" type="ORF">EXIGLDRAFT_682447</name>
</gene>
<sequence length="388" mass="43020">MVFAFRSQPFKTIYLVYFAFTTLLLHLPLWIVASIFPGSRSRRSFSFARAVLVHGLRAFAAVEYNIGFTPPPDPNDQSAKADALGFVWIEPVGEDFIVDEIADARRANRTRLARISGYWLGQRDAKGRFGQPAAPGERVLYSLHGTIFLIGGFLARAVNLEYRLSSAAPYAAANPFPTALLDALAGYRYLVHGLGFSPKNIIIEGDSAGAHLGMTLIMYLIKSHFQDLPPPGGLLMLSPTLDWGNTHDLDPLSSMKVNHFCDYIYRVFANGYTGRALLGLLPQSELATNAYLSPASLKLPHVPGRFGGFPPTCIIAGNAEVALDQMRIARHRISQDNDEGTVTYHEYPDAIHDWLTMSYFEPQGSAALADIQQWIVSLWRERDEERTG</sequence>
<dbReference type="GO" id="GO:0016787">
    <property type="term" value="F:hydrolase activity"/>
    <property type="evidence" value="ECO:0007669"/>
    <property type="project" value="UniProtKB-KW"/>
</dbReference>
<keyword evidence="2" id="KW-0472">Membrane</keyword>
<feature type="domain" description="Alpha/beta hydrolase fold-3" evidence="3">
    <location>
        <begin position="156"/>
        <end position="355"/>
    </location>
</feature>
<dbReference type="SUPFAM" id="SSF53474">
    <property type="entry name" value="alpha/beta-Hydrolases"/>
    <property type="match status" value="1"/>
</dbReference>
<evidence type="ECO:0000256" key="2">
    <source>
        <dbReference type="SAM" id="Phobius"/>
    </source>
</evidence>
<reference evidence="4 5" key="1">
    <citation type="journal article" date="2016" name="Mol. Biol. Evol.">
        <title>Comparative Genomics of Early-Diverging Mushroom-Forming Fungi Provides Insights into the Origins of Lignocellulose Decay Capabilities.</title>
        <authorList>
            <person name="Nagy L.G."/>
            <person name="Riley R."/>
            <person name="Tritt A."/>
            <person name="Adam C."/>
            <person name="Daum C."/>
            <person name="Floudas D."/>
            <person name="Sun H."/>
            <person name="Yadav J.S."/>
            <person name="Pangilinan J."/>
            <person name="Larsson K.H."/>
            <person name="Matsuura K."/>
            <person name="Barry K."/>
            <person name="Labutti K."/>
            <person name="Kuo R."/>
            <person name="Ohm R.A."/>
            <person name="Bhattacharya S.S."/>
            <person name="Shirouzu T."/>
            <person name="Yoshinaga Y."/>
            <person name="Martin F.M."/>
            <person name="Grigoriev I.V."/>
            <person name="Hibbett D.S."/>
        </authorList>
    </citation>
    <scope>NUCLEOTIDE SEQUENCE [LARGE SCALE GENOMIC DNA]</scope>
    <source>
        <strain evidence="4 5">HHB12029</strain>
    </source>
</reference>
<keyword evidence="2" id="KW-1133">Transmembrane helix</keyword>
<evidence type="ECO:0000313" key="4">
    <source>
        <dbReference type="EMBL" id="KZV84715.1"/>
    </source>
</evidence>
<keyword evidence="5" id="KW-1185">Reference proteome</keyword>
<dbReference type="STRING" id="1314781.A0A165DJS5"/>
<dbReference type="InterPro" id="IPR050300">
    <property type="entry name" value="GDXG_lipolytic_enzyme"/>
</dbReference>
<proteinExistence type="predicted"/>
<keyword evidence="1 4" id="KW-0378">Hydrolase</keyword>
<evidence type="ECO:0000259" key="3">
    <source>
        <dbReference type="Pfam" id="PF07859"/>
    </source>
</evidence>
<evidence type="ECO:0000313" key="5">
    <source>
        <dbReference type="Proteomes" id="UP000077266"/>
    </source>
</evidence>
<organism evidence="4 5">
    <name type="scientific">Exidia glandulosa HHB12029</name>
    <dbReference type="NCBI Taxonomy" id="1314781"/>
    <lineage>
        <taxon>Eukaryota</taxon>
        <taxon>Fungi</taxon>
        <taxon>Dikarya</taxon>
        <taxon>Basidiomycota</taxon>
        <taxon>Agaricomycotina</taxon>
        <taxon>Agaricomycetes</taxon>
        <taxon>Auriculariales</taxon>
        <taxon>Exidiaceae</taxon>
        <taxon>Exidia</taxon>
    </lineage>
</organism>
<dbReference type="InParanoid" id="A0A165DJS5"/>
<dbReference type="AlphaFoldDB" id="A0A165DJS5"/>
<name>A0A165DJS5_EXIGL</name>
<dbReference type="OrthoDB" id="2152029at2759"/>
<dbReference type="PANTHER" id="PTHR48081:SF26">
    <property type="entry name" value="ALPHA_BETA HYDROLASE FOLD-3 DOMAIN-CONTAINING PROTEIN"/>
    <property type="match status" value="1"/>
</dbReference>
<dbReference type="EMBL" id="KV426213">
    <property type="protein sequence ID" value="KZV84715.1"/>
    <property type="molecule type" value="Genomic_DNA"/>
</dbReference>
<dbReference type="Gene3D" id="3.40.50.1820">
    <property type="entry name" value="alpha/beta hydrolase"/>
    <property type="match status" value="1"/>
</dbReference>
<feature type="transmembrane region" description="Helical" evidence="2">
    <location>
        <begin position="12"/>
        <end position="36"/>
    </location>
</feature>
<keyword evidence="2" id="KW-0812">Transmembrane</keyword>
<dbReference type="InterPro" id="IPR029058">
    <property type="entry name" value="AB_hydrolase_fold"/>
</dbReference>
<dbReference type="Pfam" id="PF07859">
    <property type="entry name" value="Abhydrolase_3"/>
    <property type="match status" value="1"/>
</dbReference>
<dbReference type="InterPro" id="IPR013094">
    <property type="entry name" value="AB_hydrolase_3"/>
</dbReference>
<evidence type="ECO:0000256" key="1">
    <source>
        <dbReference type="ARBA" id="ARBA00022801"/>
    </source>
</evidence>